<evidence type="ECO:0000256" key="6">
    <source>
        <dbReference type="SAM" id="Phobius"/>
    </source>
</evidence>
<dbReference type="RefSeq" id="WP_209137690.1">
    <property type="nucleotide sequence ID" value="NZ_JAGHKO010000001.1"/>
</dbReference>
<evidence type="ECO:0000256" key="3">
    <source>
        <dbReference type="ARBA" id="ARBA00022692"/>
    </source>
</evidence>
<gene>
    <name evidence="7" type="ORF">J7I42_05100</name>
</gene>
<evidence type="ECO:0000313" key="8">
    <source>
        <dbReference type="Proteomes" id="UP000677244"/>
    </source>
</evidence>
<evidence type="ECO:0000256" key="1">
    <source>
        <dbReference type="ARBA" id="ARBA00004141"/>
    </source>
</evidence>
<dbReference type="PANTHER" id="PTHR21716">
    <property type="entry name" value="TRANSMEMBRANE PROTEIN"/>
    <property type="match status" value="1"/>
</dbReference>
<keyword evidence="8" id="KW-1185">Reference proteome</keyword>
<evidence type="ECO:0000313" key="7">
    <source>
        <dbReference type="EMBL" id="MBO9199633.1"/>
    </source>
</evidence>
<keyword evidence="4 6" id="KW-1133">Transmembrane helix</keyword>
<name>A0ABS3YP87_9BACT</name>
<feature type="transmembrane region" description="Helical" evidence="6">
    <location>
        <begin position="9"/>
        <end position="27"/>
    </location>
</feature>
<feature type="transmembrane region" description="Helical" evidence="6">
    <location>
        <begin position="141"/>
        <end position="163"/>
    </location>
</feature>
<feature type="transmembrane region" description="Helical" evidence="6">
    <location>
        <begin position="298"/>
        <end position="331"/>
    </location>
</feature>
<proteinExistence type="inferred from homology"/>
<reference evidence="7 8" key="1">
    <citation type="submission" date="2021-03" db="EMBL/GenBank/DDBJ databases">
        <title>Assistant Professor.</title>
        <authorList>
            <person name="Huq M.A."/>
        </authorList>
    </citation>
    <scope>NUCLEOTIDE SEQUENCE [LARGE SCALE GENOMIC DNA]</scope>
    <source>
        <strain evidence="7 8">MAH-29</strain>
    </source>
</reference>
<feature type="transmembrane region" description="Helical" evidence="6">
    <location>
        <begin position="195"/>
        <end position="220"/>
    </location>
</feature>
<evidence type="ECO:0000256" key="5">
    <source>
        <dbReference type="ARBA" id="ARBA00023136"/>
    </source>
</evidence>
<evidence type="ECO:0000256" key="2">
    <source>
        <dbReference type="ARBA" id="ARBA00009773"/>
    </source>
</evidence>
<dbReference type="InterPro" id="IPR002549">
    <property type="entry name" value="AI-2E-like"/>
</dbReference>
<dbReference type="PANTHER" id="PTHR21716:SF4">
    <property type="entry name" value="TRANSMEMBRANE PROTEIN 245"/>
    <property type="match status" value="1"/>
</dbReference>
<sequence length="347" mass="38994">MKQQIPNNAIRQVLILATIIILGLVLFNQLKSLIPAFLGAYTLYVLLRKWMFVLEGRYKWKKSLSASLLMLLSFLIILLPIFLVVNMLTTKIAFAMQHSQEVLTSLKTYIEKLEGKYNINILTDTNLQKITTWTGETVPKILGGAFDTLTSIVIMYFILYFMLVEGRKMESNFYDWVPVKDENTLLLRRELNTMVYSNAIGIPLIAILQGIVGLIGYLILGVDEPWFWFVITCITSMLPILGAAIAYVPVGLLFFAGGHTTKGVIMLLYGFGVIGTVDNLFRFVILKRIGDVHPLITGFGVIIGVGLFGFIGLIFGPILISLFLVLIKIYANEFNIERRDQAGPKQL</sequence>
<feature type="transmembrane region" description="Helical" evidence="6">
    <location>
        <begin position="226"/>
        <end position="255"/>
    </location>
</feature>
<protein>
    <submittedName>
        <fullName evidence="7">AI-2E family transporter</fullName>
    </submittedName>
</protein>
<keyword evidence="3 6" id="KW-0812">Transmembrane</keyword>
<dbReference type="EMBL" id="JAGHKO010000001">
    <property type="protein sequence ID" value="MBO9199633.1"/>
    <property type="molecule type" value="Genomic_DNA"/>
</dbReference>
<dbReference type="Pfam" id="PF01594">
    <property type="entry name" value="AI-2E_transport"/>
    <property type="match status" value="1"/>
</dbReference>
<feature type="transmembrane region" description="Helical" evidence="6">
    <location>
        <begin position="66"/>
        <end position="88"/>
    </location>
</feature>
<evidence type="ECO:0000256" key="4">
    <source>
        <dbReference type="ARBA" id="ARBA00022989"/>
    </source>
</evidence>
<dbReference type="Proteomes" id="UP000677244">
    <property type="component" value="Unassembled WGS sequence"/>
</dbReference>
<accession>A0ABS3YP87</accession>
<comment type="subcellular location">
    <subcellularLocation>
        <location evidence="1">Membrane</location>
        <topology evidence="1">Multi-pass membrane protein</topology>
    </subcellularLocation>
</comment>
<feature type="transmembrane region" description="Helical" evidence="6">
    <location>
        <begin position="267"/>
        <end position="286"/>
    </location>
</feature>
<organism evidence="7 8">
    <name type="scientific">Niastella soli</name>
    <dbReference type="NCBI Taxonomy" id="2821487"/>
    <lineage>
        <taxon>Bacteria</taxon>
        <taxon>Pseudomonadati</taxon>
        <taxon>Bacteroidota</taxon>
        <taxon>Chitinophagia</taxon>
        <taxon>Chitinophagales</taxon>
        <taxon>Chitinophagaceae</taxon>
        <taxon>Niastella</taxon>
    </lineage>
</organism>
<comment type="caution">
    <text evidence="7">The sequence shown here is derived from an EMBL/GenBank/DDBJ whole genome shotgun (WGS) entry which is preliminary data.</text>
</comment>
<comment type="similarity">
    <text evidence="2">Belongs to the autoinducer-2 exporter (AI-2E) (TC 2.A.86) family.</text>
</comment>
<keyword evidence="5 6" id="KW-0472">Membrane</keyword>